<dbReference type="OrthoDB" id="9812068at2"/>
<evidence type="ECO:0000313" key="9">
    <source>
        <dbReference type="Proteomes" id="UP000184612"/>
    </source>
</evidence>
<evidence type="ECO:0000256" key="2">
    <source>
        <dbReference type="ARBA" id="ARBA00022670"/>
    </source>
</evidence>
<dbReference type="CDD" id="cd07560">
    <property type="entry name" value="Peptidase_S41_CPP"/>
    <property type="match status" value="1"/>
</dbReference>
<evidence type="ECO:0000256" key="4">
    <source>
        <dbReference type="ARBA" id="ARBA00022825"/>
    </source>
</evidence>
<dbReference type="InterPro" id="IPR036034">
    <property type="entry name" value="PDZ_sf"/>
</dbReference>
<dbReference type="Proteomes" id="UP000184612">
    <property type="component" value="Unassembled WGS sequence"/>
</dbReference>
<name>A0A1M7Y7V0_9FIRM</name>
<dbReference type="Pfam" id="PF17820">
    <property type="entry name" value="PDZ_6"/>
    <property type="match status" value="1"/>
</dbReference>
<dbReference type="CDD" id="cd06782">
    <property type="entry name" value="cpPDZ_CPP-like"/>
    <property type="match status" value="1"/>
</dbReference>
<dbReference type="SUPFAM" id="SSF50156">
    <property type="entry name" value="PDZ domain-like"/>
    <property type="match status" value="1"/>
</dbReference>
<accession>A0A1M7Y7V0</accession>
<dbReference type="InterPro" id="IPR041489">
    <property type="entry name" value="PDZ_6"/>
</dbReference>
<evidence type="ECO:0000256" key="5">
    <source>
        <dbReference type="RuleBase" id="RU004404"/>
    </source>
</evidence>
<dbReference type="Gene3D" id="3.30.750.44">
    <property type="match status" value="1"/>
</dbReference>
<proteinExistence type="inferred from homology"/>
<dbReference type="GO" id="GO:0008236">
    <property type="term" value="F:serine-type peptidase activity"/>
    <property type="evidence" value="ECO:0007669"/>
    <property type="project" value="UniProtKB-KW"/>
</dbReference>
<dbReference type="PANTHER" id="PTHR32060:SF30">
    <property type="entry name" value="CARBOXY-TERMINAL PROCESSING PROTEASE CTPA"/>
    <property type="match status" value="1"/>
</dbReference>
<keyword evidence="2 5" id="KW-0645">Protease</keyword>
<dbReference type="PANTHER" id="PTHR32060">
    <property type="entry name" value="TAIL-SPECIFIC PROTEASE"/>
    <property type="match status" value="1"/>
</dbReference>
<keyword evidence="9" id="KW-1185">Reference proteome</keyword>
<dbReference type="InterPro" id="IPR005151">
    <property type="entry name" value="Tail-specific_protease"/>
</dbReference>
<dbReference type="Gene3D" id="2.30.42.10">
    <property type="match status" value="1"/>
</dbReference>
<organism evidence="8 9">
    <name type="scientific">Anaerocolumna xylanovorans DSM 12503</name>
    <dbReference type="NCBI Taxonomy" id="1121345"/>
    <lineage>
        <taxon>Bacteria</taxon>
        <taxon>Bacillati</taxon>
        <taxon>Bacillota</taxon>
        <taxon>Clostridia</taxon>
        <taxon>Lachnospirales</taxon>
        <taxon>Lachnospiraceae</taxon>
        <taxon>Anaerocolumna</taxon>
    </lineage>
</organism>
<dbReference type="FunFam" id="2.30.42.10:FF:000063">
    <property type="entry name" value="Peptidase, S41 family"/>
    <property type="match status" value="1"/>
</dbReference>
<dbReference type="SMART" id="SM00245">
    <property type="entry name" value="TSPc"/>
    <property type="match status" value="1"/>
</dbReference>
<dbReference type="GO" id="GO:0006508">
    <property type="term" value="P:proteolysis"/>
    <property type="evidence" value="ECO:0007669"/>
    <property type="project" value="UniProtKB-KW"/>
</dbReference>
<dbReference type="Gene3D" id="3.90.226.10">
    <property type="entry name" value="2-enoyl-CoA Hydratase, Chain A, domain 1"/>
    <property type="match status" value="1"/>
</dbReference>
<dbReference type="InterPro" id="IPR004447">
    <property type="entry name" value="Peptidase_S41A"/>
</dbReference>
<evidence type="ECO:0000313" key="8">
    <source>
        <dbReference type="EMBL" id="SHO48690.1"/>
    </source>
</evidence>
<dbReference type="SMART" id="SM00228">
    <property type="entry name" value="PDZ"/>
    <property type="match status" value="1"/>
</dbReference>
<gene>
    <name evidence="8" type="ORF">SAMN02745217_01969</name>
</gene>
<evidence type="ECO:0000256" key="3">
    <source>
        <dbReference type="ARBA" id="ARBA00022801"/>
    </source>
</evidence>
<dbReference type="Pfam" id="PF03572">
    <property type="entry name" value="Peptidase_S41"/>
    <property type="match status" value="1"/>
</dbReference>
<feature type="coiled-coil region" evidence="6">
    <location>
        <begin position="28"/>
        <end position="55"/>
    </location>
</feature>
<evidence type="ECO:0000259" key="7">
    <source>
        <dbReference type="PROSITE" id="PS50106"/>
    </source>
</evidence>
<dbReference type="STRING" id="1121345.SAMN02745217_01969"/>
<dbReference type="InterPro" id="IPR029045">
    <property type="entry name" value="ClpP/crotonase-like_dom_sf"/>
</dbReference>
<reference evidence="8 9" key="1">
    <citation type="submission" date="2016-12" db="EMBL/GenBank/DDBJ databases">
        <authorList>
            <person name="Song W.-J."/>
            <person name="Kurnit D.M."/>
        </authorList>
    </citation>
    <scope>NUCLEOTIDE SEQUENCE [LARGE SCALE GENOMIC DNA]</scope>
    <source>
        <strain evidence="8 9">DSM 12503</strain>
    </source>
</reference>
<dbReference type="RefSeq" id="WP_073588656.1">
    <property type="nucleotide sequence ID" value="NZ_FRFD01000005.1"/>
</dbReference>
<keyword evidence="3 5" id="KW-0378">Hydrolase</keyword>
<protein>
    <submittedName>
        <fullName evidence="8">Carboxyl-terminal processing protease</fullName>
    </submittedName>
</protein>
<dbReference type="AlphaFoldDB" id="A0A1M7Y7V0"/>
<comment type="similarity">
    <text evidence="1 5">Belongs to the peptidase S41A family.</text>
</comment>
<sequence length="419" mass="45822">MKNKFLNGFLSGLAATFVIVAIVVAVFVNNVNNVNENLTRENSNVKTENASAAKTEATDQEIMNKLNKLEGLIDKYYMEDVDKNTMAEGIYKGLLESLKDPYSVYYTKDEYAALMESSSGVYYGIGATVSSNVKTGVLSIVKPFVGGPAYEAGILPGDVLYKVNGEEVTGKDISEVVGKIKGKEGTTVKVTIIREGKSKPIDFTITRKKVEVPTIEYEMLEGKIGYIAVSEFDEITAEQFRAAVNDLEKQGEKGLVIDIRNNPGGLLDTVVDMLKRMLPKGMIVYTEDKYGNRDEYKCDGKEEFTKPLAVLINGNSASASEIFAGAIQDYKIGTIVGTTSFGKGIVQSILPLSDGTAIKVTVSKYYTPKGRNIHKIGIAPDVTVELKESLRQKVVIEKSEDNQLQKALEILNKKIKAAK</sequence>
<dbReference type="GO" id="GO:0004175">
    <property type="term" value="F:endopeptidase activity"/>
    <property type="evidence" value="ECO:0007669"/>
    <property type="project" value="TreeGrafter"/>
</dbReference>
<keyword evidence="6" id="KW-0175">Coiled coil</keyword>
<dbReference type="InterPro" id="IPR001478">
    <property type="entry name" value="PDZ"/>
</dbReference>
<dbReference type="GO" id="GO:0030288">
    <property type="term" value="C:outer membrane-bounded periplasmic space"/>
    <property type="evidence" value="ECO:0007669"/>
    <property type="project" value="TreeGrafter"/>
</dbReference>
<dbReference type="GO" id="GO:0007165">
    <property type="term" value="P:signal transduction"/>
    <property type="evidence" value="ECO:0007669"/>
    <property type="project" value="TreeGrafter"/>
</dbReference>
<dbReference type="SUPFAM" id="SSF52096">
    <property type="entry name" value="ClpP/crotonase"/>
    <property type="match status" value="1"/>
</dbReference>
<keyword evidence="4 5" id="KW-0720">Serine protease</keyword>
<evidence type="ECO:0000256" key="1">
    <source>
        <dbReference type="ARBA" id="ARBA00009179"/>
    </source>
</evidence>
<dbReference type="InterPro" id="IPR055210">
    <property type="entry name" value="CtpA/B_N"/>
</dbReference>
<dbReference type="NCBIfam" id="TIGR00225">
    <property type="entry name" value="prc"/>
    <property type="match status" value="1"/>
</dbReference>
<evidence type="ECO:0000256" key="6">
    <source>
        <dbReference type="SAM" id="Coils"/>
    </source>
</evidence>
<dbReference type="EMBL" id="FRFD01000005">
    <property type="protein sequence ID" value="SHO48690.1"/>
    <property type="molecule type" value="Genomic_DNA"/>
</dbReference>
<feature type="domain" description="PDZ" evidence="7">
    <location>
        <begin position="111"/>
        <end position="181"/>
    </location>
</feature>
<dbReference type="PROSITE" id="PS50106">
    <property type="entry name" value="PDZ"/>
    <property type="match status" value="1"/>
</dbReference>
<dbReference type="Pfam" id="PF22694">
    <property type="entry name" value="CtpB_N-like"/>
    <property type="match status" value="1"/>
</dbReference>